<dbReference type="SMART" id="SM00166">
    <property type="entry name" value="UBX"/>
    <property type="match status" value="1"/>
</dbReference>
<dbReference type="InterPro" id="IPR036249">
    <property type="entry name" value="Thioredoxin-like_sf"/>
</dbReference>
<evidence type="ECO:0000256" key="3">
    <source>
        <dbReference type="SAM" id="MobiDB-lite"/>
    </source>
</evidence>
<dbReference type="PANTHER" id="PTHR23322">
    <property type="entry name" value="FAS-ASSOCIATED PROTEIN"/>
    <property type="match status" value="1"/>
</dbReference>
<evidence type="ECO:0000313" key="7">
    <source>
        <dbReference type="Proteomes" id="UP000332933"/>
    </source>
</evidence>
<dbReference type="CDD" id="cd01767">
    <property type="entry name" value="UBX"/>
    <property type="match status" value="1"/>
</dbReference>
<dbReference type="Gene3D" id="3.40.30.10">
    <property type="entry name" value="Glutaredoxin"/>
    <property type="match status" value="1"/>
</dbReference>
<reference evidence="6 7" key="1">
    <citation type="submission" date="2019-03" db="EMBL/GenBank/DDBJ databases">
        <authorList>
            <person name="Gaulin E."/>
            <person name="Dumas B."/>
        </authorList>
    </citation>
    <scope>NUCLEOTIDE SEQUENCE [LARGE SCALE GENOMIC DNA]</scope>
    <source>
        <strain evidence="6">CBS 568.67</strain>
    </source>
</reference>
<dbReference type="InterPro" id="IPR029071">
    <property type="entry name" value="Ubiquitin-like_domsf"/>
</dbReference>
<reference evidence="5" key="2">
    <citation type="submission" date="2019-06" db="EMBL/GenBank/DDBJ databases">
        <title>Genomics analysis of Aphanomyces spp. identifies a new class of oomycete effector associated with host adaptation.</title>
        <authorList>
            <person name="Gaulin E."/>
        </authorList>
    </citation>
    <scope>NUCLEOTIDE SEQUENCE</scope>
    <source>
        <strain evidence="5">CBS 578.67</strain>
    </source>
</reference>
<dbReference type="GO" id="GO:0043130">
    <property type="term" value="F:ubiquitin binding"/>
    <property type="evidence" value="ECO:0007669"/>
    <property type="project" value="TreeGrafter"/>
</dbReference>
<evidence type="ECO:0000256" key="1">
    <source>
        <dbReference type="ARBA" id="ARBA00023054"/>
    </source>
</evidence>
<dbReference type="GO" id="GO:0005783">
    <property type="term" value="C:endoplasmic reticulum"/>
    <property type="evidence" value="ECO:0007669"/>
    <property type="project" value="TreeGrafter"/>
</dbReference>
<evidence type="ECO:0000313" key="5">
    <source>
        <dbReference type="EMBL" id="KAF0697650.1"/>
    </source>
</evidence>
<dbReference type="InterPro" id="IPR006577">
    <property type="entry name" value="UAS"/>
</dbReference>
<dbReference type="GO" id="GO:0036503">
    <property type="term" value="P:ERAD pathway"/>
    <property type="evidence" value="ECO:0007669"/>
    <property type="project" value="TreeGrafter"/>
</dbReference>
<dbReference type="EMBL" id="CAADRA010005319">
    <property type="protein sequence ID" value="VFT88528.1"/>
    <property type="molecule type" value="Genomic_DNA"/>
</dbReference>
<feature type="domain" description="UBX" evidence="4">
    <location>
        <begin position="302"/>
        <end position="384"/>
    </location>
</feature>
<dbReference type="SMART" id="SM00594">
    <property type="entry name" value="UAS"/>
    <property type="match status" value="1"/>
</dbReference>
<accession>A0A485KVI9</accession>
<organism evidence="6 7">
    <name type="scientific">Aphanomyces stellatus</name>
    <dbReference type="NCBI Taxonomy" id="120398"/>
    <lineage>
        <taxon>Eukaryota</taxon>
        <taxon>Sar</taxon>
        <taxon>Stramenopiles</taxon>
        <taxon>Oomycota</taxon>
        <taxon>Saprolegniomycetes</taxon>
        <taxon>Saprolegniales</taxon>
        <taxon>Verrucalvaceae</taxon>
        <taxon>Aphanomyces</taxon>
    </lineage>
</organism>
<proteinExistence type="predicted"/>
<feature type="compositionally biased region" description="Low complexity" evidence="3">
    <location>
        <begin position="34"/>
        <end position="52"/>
    </location>
</feature>
<dbReference type="EMBL" id="VJMH01005298">
    <property type="protein sequence ID" value="KAF0697650.1"/>
    <property type="molecule type" value="Genomic_DNA"/>
</dbReference>
<protein>
    <submittedName>
        <fullName evidence="6">Aste57867_11670 protein</fullName>
    </submittedName>
</protein>
<dbReference type="Pfam" id="PF00789">
    <property type="entry name" value="UBX"/>
    <property type="match status" value="1"/>
</dbReference>
<gene>
    <name evidence="6" type="primary">Aste57867_11670</name>
    <name evidence="5" type="ORF">As57867_011627</name>
    <name evidence="6" type="ORF">ASTE57867_11670</name>
</gene>
<keyword evidence="7" id="KW-1185">Reference proteome</keyword>
<feature type="region of interest" description="Disordered" evidence="3">
    <location>
        <begin position="1"/>
        <end position="52"/>
    </location>
</feature>
<name>A0A485KVI9_9STRA</name>
<sequence>MMDDEATGLRRRVIGNPDEDGPIVGSTGVEQRRPVAAPAADGPPAAARSTSTRSSAASWLTWLLGGEPATPESMAIDLHNRLKREYGDLCPDFVHLSFREATTIAKNEGKFLVIYLHSEVHQDTHAFCKNSLCTDEVVAFTLAHDNILFWAGSVLQAEGYSVALSLGAASFPFLSMVISTPRGLNIIEKVHGNLPKDQLVARLGAAIARNQQHLVAVRAQEQFRTEAQVLREQQDLEYQESLEADRRKAEEEMLRQEREEAEARQLSMRLQEEAEAARREAAEREAAVAAKRQRLDGGPTVKGKDTAFIRFQLHNGAKVERLFWAQDTFETIRAFVDVTLFDRDIPIVRYEVATNFPRKSWGPDDDQTITLHAAGLTPQSLLYVQDLDS</sequence>
<dbReference type="InterPro" id="IPR001012">
    <property type="entry name" value="UBX_dom"/>
</dbReference>
<evidence type="ECO:0000256" key="2">
    <source>
        <dbReference type="SAM" id="Coils"/>
    </source>
</evidence>
<dbReference type="Proteomes" id="UP000332933">
    <property type="component" value="Unassembled WGS sequence"/>
</dbReference>
<dbReference type="AlphaFoldDB" id="A0A485KVI9"/>
<dbReference type="InterPro" id="IPR050730">
    <property type="entry name" value="UBX_domain-protein"/>
</dbReference>
<dbReference type="PROSITE" id="PS50033">
    <property type="entry name" value="UBX"/>
    <property type="match status" value="1"/>
</dbReference>
<dbReference type="Gene3D" id="3.10.20.90">
    <property type="entry name" value="Phosphatidylinositol 3-kinase Catalytic Subunit, Chain A, domain 1"/>
    <property type="match status" value="1"/>
</dbReference>
<evidence type="ECO:0000259" key="4">
    <source>
        <dbReference type="PROSITE" id="PS50033"/>
    </source>
</evidence>
<evidence type="ECO:0000313" key="6">
    <source>
        <dbReference type="EMBL" id="VFT88528.1"/>
    </source>
</evidence>
<dbReference type="OrthoDB" id="1026733at2759"/>
<dbReference type="SUPFAM" id="SSF52833">
    <property type="entry name" value="Thioredoxin-like"/>
    <property type="match status" value="1"/>
</dbReference>
<dbReference type="PANTHER" id="PTHR23322:SF1">
    <property type="entry name" value="FAS-ASSOCIATED FACTOR 2"/>
    <property type="match status" value="1"/>
</dbReference>
<dbReference type="SUPFAM" id="SSF54236">
    <property type="entry name" value="Ubiquitin-like"/>
    <property type="match status" value="1"/>
</dbReference>
<feature type="coiled-coil region" evidence="2">
    <location>
        <begin position="239"/>
        <end position="294"/>
    </location>
</feature>
<keyword evidence="1 2" id="KW-0175">Coiled coil</keyword>